<dbReference type="CDD" id="cd01040">
    <property type="entry name" value="Mb-like"/>
    <property type="match status" value="1"/>
</dbReference>
<dbReference type="Proteomes" id="UP000005239">
    <property type="component" value="Unassembled WGS sequence"/>
</dbReference>
<dbReference type="InterPro" id="IPR000971">
    <property type="entry name" value="Globin"/>
</dbReference>
<evidence type="ECO:0000313" key="3">
    <source>
        <dbReference type="EnsemblMetazoa" id="PPA01837.1"/>
    </source>
</evidence>
<accession>A0A8R1U4L0</accession>
<organism evidence="3 4">
    <name type="scientific">Pristionchus pacificus</name>
    <name type="common">Parasitic nematode worm</name>
    <dbReference type="NCBI Taxonomy" id="54126"/>
    <lineage>
        <taxon>Eukaryota</taxon>
        <taxon>Metazoa</taxon>
        <taxon>Ecdysozoa</taxon>
        <taxon>Nematoda</taxon>
        <taxon>Chromadorea</taxon>
        <taxon>Rhabditida</taxon>
        <taxon>Rhabditina</taxon>
        <taxon>Diplogasteromorpha</taxon>
        <taxon>Diplogasteroidea</taxon>
        <taxon>Neodiplogasteridae</taxon>
        <taxon>Pristionchus</taxon>
    </lineage>
</organism>
<dbReference type="PANTHER" id="PTHR35014:SF1">
    <property type="entry name" value="INFECTION RESPONSE PROTEIN"/>
    <property type="match status" value="1"/>
</dbReference>
<dbReference type="InterPro" id="IPR012292">
    <property type="entry name" value="Globin/Proto"/>
</dbReference>
<dbReference type="GO" id="GO:0020037">
    <property type="term" value="F:heme binding"/>
    <property type="evidence" value="ECO:0007669"/>
    <property type="project" value="InterPro"/>
</dbReference>
<dbReference type="Pfam" id="PF00042">
    <property type="entry name" value="Globin"/>
    <property type="match status" value="1"/>
</dbReference>
<feature type="domain" description="Globin" evidence="2">
    <location>
        <begin position="114"/>
        <end position="262"/>
    </location>
</feature>
<feature type="region of interest" description="Disordered" evidence="1">
    <location>
        <begin position="51"/>
        <end position="88"/>
    </location>
</feature>
<evidence type="ECO:0000313" key="4">
    <source>
        <dbReference type="Proteomes" id="UP000005239"/>
    </source>
</evidence>
<reference evidence="3" key="2">
    <citation type="submission" date="2022-06" db="UniProtKB">
        <authorList>
            <consortium name="EnsemblMetazoa"/>
        </authorList>
    </citation>
    <scope>IDENTIFICATION</scope>
    <source>
        <strain evidence="3">PS312</strain>
    </source>
</reference>
<dbReference type="GO" id="GO:0019825">
    <property type="term" value="F:oxygen binding"/>
    <property type="evidence" value="ECO:0007669"/>
    <property type="project" value="InterPro"/>
</dbReference>
<reference evidence="4" key="1">
    <citation type="journal article" date="2008" name="Nat. Genet.">
        <title>The Pristionchus pacificus genome provides a unique perspective on nematode lifestyle and parasitism.</title>
        <authorList>
            <person name="Dieterich C."/>
            <person name="Clifton S.W."/>
            <person name="Schuster L.N."/>
            <person name="Chinwalla A."/>
            <person name="Delehaunty K."/>
            <person name="Dinkelacker I."/>
            <person name="Fulton L."/>
            <person name="Fulton R."/>
            <person name="Godfrey J."/>
            <person name="Minx P."/>
            <person name="Mitreva M."/>
            <person name="Roeseler W."/>
            <person name="Tian H."/>
            <person name="Witte H."/>
            <person name="Yang S.P."/>
            <person name="Wilson R.K."/>
            <person name="Sommer R.J."/>
        </authorList>
    </citation>
    <scope>NUCLEOTIDE SEQUENCE [LARGE SCALE GENOMIC DNA]</scope>
    <source>
        <strain evidence="4">PS312</strain>
    </source>
</reference>
<dbReference type="InterPro" id="IPR009050">
    <property type="entry name" value="Globin-like_sf"/>
</dbReference>
<dbReference type="Gene3D" id="1.10.490.10">
    <property type="entry name" value="Globins"/>
    <property type="match status" value="1"/>
</dbReference>
<keyword evidence="4" id="KW-1185">Reference proteome</keyword>
<dbReference type="EnsemblMetazoa" id="PPA01837.1">
    <property type="protein sequence ID" value="PPA01837.1"/>
    <property type="gene ID" value="WBGene00091391"/>
</dbReference>
<dbReference type="PANTHER" id="PTHR35014">
    <property type="entry name" value="INFECTION RESPONSE PROTEIN-RELATED"/>
    <property type="match status" value="1"/>
</dbReference>
<proteinExistence type="predicted"/>
<dbReference type="AlphaFoldDB" id="A0A2A6CAG8"/>
<dbReference type="SUPFAM" id="SSF46458">
    <property type="entry name" value="Globin-like"/>
    <property type="match status" value="1"/>
</dbReference>
<sequence>MVASRLFFVTVTEFYAVSSVLPHFEVKMGSSQSSTGVELTTNEKVERLFRLNKRNARSRSLDTRQESASTKSPRAVGGSQSAKFPKTTSNRYATTRIRHPPEGSHLKKASCQSGLTPEQKRILETSWVKATPKQIRKATEDVFASIINHDRSLAVMFRLDDVPINRIRENQAFKKHAANFALVLDLVIKNIPDNVDSCCQALQALGGQHVSLRDRGFDSIYWDVFTDCFENNPPATFKTDIDREAWSAMILFILAQMKLGFRQVDRKPDRLSVTALYQGQPLERTKSAMATTNNVILLSLFFTSIFASNNTLTRISRDVNTVCTPDQIGDLLQCYARFLALYNFLIEQVGSRSVLPHFSKLYYEMNRQSLSTICINWNVMTTCIAPFSLQCINLQVFQKVTYDQPDAILYMQNHAFFEYACGTGNNLFMANEGCLTTALAVSSFPKRLLDCGGNSQVEDPGMLCQAAQGTNQCIKDSFFRECGESAAIGACHAATNIARRAEEVEPMCLIDMDITCSGNYDSILVIIASTLAYMLTR</sequence>
<accession>A0A2A6CAG8</accession>
<protein>
    <submittedName>
        <fullName evidence="3">Glb-32</fullName>
    </submittedName>
</protein>
<dbReference type="PROSITE" id="PS01033">
    <property type="entry name" value="GLOBIN"/>
    <property type="match status" value="1"/>
</dbReference>
<evidence type="ECO:0000256" key="1">
    <source>
        <dbReference type="SAM" id="MobiDB-lite"/>
    </source>
</evidence>
<dbReference type="InterPro" id="IPR044399">
    <property type="entry name" value="Mb-like_M"/>
</dbReference>
<gene>
    <name evidence="3" type="primary">WBGene00091391</name>
</gene>
<name>A0A2A6CAG8_PRIPA</name>
<evidence type="ECO:0000259" key="2">
    <source>
        <dbReference type="PROSITE" id="PS01033"/>
    </source>
</evidence>
<feature type="compositionally biased region" description="Polar residues" evidence="1">
    <location>
        <begin position="66"/>
        <end position="88"/>
    </location>
</feature>